<accession>A0ABN9V4L2</accession>
<name>A0ABN9V4L2_9DINO</name>
<sequence>MAAKVRVGNEPFHQSCDRSLNYVSNCTFPCSLRTQLGHSSGKRVVFAECFSIHPASRSLSTAARTAPPEGSAPRWQRGELSTSSRWQSAALGAVGLARGRESHAFFFQATVMVFI</sequence>
<protein>
    <submittedName>
        <fullName evidence="2">Uncharacterized protein</fullName>
    </submittedName>
</protein>
<feature type="compositionally biased region" description="Low complexity" evidence="1">
    <location>
        <begin position="57"/>
        <end position="66"/>
    </location>
</feature>
<evidence type="ECO:0000313" key="3">
    <source>
        <dbReference type="Proteomes" id="UP001189429"/>
    </source>
</evidence>
<organism evidence="2 3">
    <name type="scientific">Prorocentrum cordatum</name>
    <dbReference type="NCBI Taxonomy" id="2364126"/>
    <lineage>
        <taxon>Eukaryota</taxon>
        <taxon>Sar</taxon>
        <taxon>Alveolata</taxon>
        <taxon>Dinophyceae</taxon>
        <taxon>Prorocentrales</taxon>
        <taxon>Prorocentraceae</taxon>
        <taxon>Prorocentrum</taxon>
    </lineage>
</organism>
<gene>
    <name evidence="2" type="ORF">PCOR1329_LOCUS54623</name>
</gene>
<comment type="caution">
    <text evidence="2">The sequence shown here is derived from an EMBL/GenBank/DDBJ whole genome shotgun (WGS) entry which is preliminary data.</text>
</comment>
<dbReference type="Proteomes" id="UP001189429">
    <property type="component" value="Unassembled WGS sequence"/>
</dbReference>
<evidence type="ECO:0000313" key="2">
    <source>
        <dbReference type="EMBL" id="CAK0867765.1"/>
    </source>
</evidence>
<proteinExistence type="predicted"/>
<reference evidence="2" key="1">
    <citation type="submission" date="2023-10" db="EMBL/GenBank/DDBJ databases">
        <authorList>
            <person name="Chen Y."/>
            <person name="Shah S."/>
            <person name="Dougan E. K."/>
            <person name="Thang M."/>
            <person name="Chan C."/>
        </authorList>
    </citation>
    <scope>NUCLEOTIDE SEQUENCE [LARGE SCALE GENOMIC DNA]</scope>
</reference>
<dbReference type="EMBL" id="CAUYUJ010016681">
    <property type="protein sequence ID" value="CAK0867765.1"/>
    <property type="molecule type" value="Genomic_DNA"/>
</dbReference>
<keyword evidence="3" id="KW-1185">Reference proteome</keyword>
<evidence type="ECO:0000256" key="1">
    <source>
        <dbReference type="SAM" id="MobiDB-lite"/>
    </source>
</evidence>
<feature type="region of interest" description="Disordered" evidence="1">
    <location>
        <begin position="57"/>
        <end position="81"/>
    </location>
</feature>